<dbReference type="PANTHER" id="PTHR31900">
    <property type="entry name" value="F-BOX/RNI SUPERFAMILY PROTEIN-RELATED"/>
    <property type="match status" value="1"/>
</dbReference>
<gene>
    <name evidence="2" type="ORF">MKW98_012031</name>
</gene>
<organism evidence="2 3">
    <name type="scientific">Papaver atlanticum</name>
    <dbReference type="NCBI Taxonomy" id="357466"/>
    <lineage>
        <taxon>Eukaryota</taxon>
        <taxon>Viridiplantae</taxon>
        <taxon>Streptophyta</taxon>
        <taxon>Embryophyta</taxon>
        <taxon>Tracheophyta</taxon>
        <taxon>Spermatophyta</taxon>
        <taxon>Magnoliopsida</taxon>
        <taxon>Ranunculales</taxon>
        <taxon>Papaveraceae</taxon>
        <taxon>Papaveroideae</taxon>
        <taxon>Papaver</taxon>
    </lineage>
</organism>
<sequence>MLMAVKRNVQKLHLEIGDYYDLAFELPRRLFNCKSLRKLELVSAGVAEHRKIILPKSMCLPQLEALALVKLSISSVELENLISSCPLLNQLHMFKCDIQAGNQQNLVIDSPSLQTFALTDTPRSFRLEDCIVDNITKLSAPNLESFVFKGFMTQNYCLENFSFLDTVSINMRLGENETTERYSTLLAEEKEVFAGRMMKYLGAFYNARILILSPGLMEVLSQAPDLLNCQRLRFCNLRRIDLEMWFTSSSLHSLAYLFEISPIISHLFLTSKKTRITEVGDNWEVGLSFPSL</sequence>
<proteinExistence type="predicted"/>
<dbReference type="Proteomes" id="UP001202328">
    <property type="component" value="Unassembled WGS sequence"/>
</dbReference>
<dbReference type="Gene3D" id="3.80.10.10">
    <property type="entry name" value="Ribonuclease Inhibitor"/>
    <property type="match status" value="1"/>
</dbReference>
<comment type="caution">
    <text evidence="2">The sequence shown here is derived from an EMBL/GenBank/DDBJ whole genome shotgun (WGS) entry which is preliminary data.</text>
</comment>
<evidence type="ECO:0000313" key="2">
    <source>
        <dbReference type="EMBL" id="KAI3912220.1"/>
    </source>
</evidence>
<feature type="domain" description="F-box/LRR-repeat protein 15/At3g58940/PEG3-like LRR" evidence="1">
    <location>
        <begin position="6"/>
        <end position="151"/>
    </location>
</feature>
<dbReference type="EMBL" id="JAJJMB010009816">
    <property type="protein sequence ID" value="KAI3912220.1"/>
    <property type="molecule type" value="Genomic_DNA"/>
</dbReference>
<reference evidence="2" key="1">
    <citation type="submission" date="2022-04" db="EMBL/GenBank/DDBJ databases">
        <title>A functionally conserved STORR gene fusion in Papaver species that diverged 16.8 million years ago.</title>
        <authorList>
            <person name="Catania T."/>
        </authorList>
    </citation>
    <scope>NUCLEOTIDE SEQUENCE</scope>
    <source>
        <strain evidence="2">S-188037</strain>
    </source>
</reference>
<evidence type="ECO:0000313" key="3">
    <source>
        <dbReference type="Proteomes" id="UP001202328"/>
    </source>
</evidence>
<accession>A0AAD4SMJ6</accession>
<dbReference type="Pfam" id="PF24758">
    <property type="entry name" value="LRR_At5g56370"/>
    <property type="match status" value="1"/>
</dbReference>
<dbReference type="InterPro" id="IPR032675">
    <property type="entry name" value="LRR_dom_sf"/>
</dbReference>
<keyword evidence="3" id="KW-1185">Reference proteome</keyword>
<name>A0AAD4SMJ6_9MAGN</name>
<dbReference type="InterPro" id="IPR055411">
    <property type="entry name" value="LRR_FXL15/At3g58940/PEG3-like"/>
</dbReference>
<dbReference type="PANTHER" id="PTHR31900:SF30">
    <property type="entry name" value="SUPERFAMILY PROTEIN, PUTATIVE-RELATED"/>
    <property type="match status" value="1"/>
</dbReference>
<dbReference type="AlphaFoldDB" id="A0AAD4SMJ6"/>
<protein>
    <recommendedName>
        <fullName evidence="1">F-box/LRR-repeat protein 15/At3g58940/PEG3-like LRR domain-containing protein</fullName>
    </recommendedName>
</protein>
<dbReference type="SUPFAM" id="SSF52058">
    <property type="entry name" value="L domain-like"/>
    <property type="match status" value="1"/>
</dbReference>
<evidence type="ECO:0000259" key="1">
    <source>
        <dbReference type="Pfam" id="PF24758"/>
    </source>
</evidence>
<dbReference type="InterPro" id="IPR050232">
    <property type="entry name" value="FBL13/AtMIF1-like"/>
</dbReference>